<dbReference type="InParanoid" id="A0A024GSN0"/>
<name>A0A024GSN0_9STRA</name>
<dbReference type="EMBL" id="CAIX01000315">
    <property type="protein sequence ID" value="CCI49564.1"/>
    <property type="molecule type" value="Genomic_DNA"/>
</dbReference>
<gene>
    <name evidence="1" type="ORF">BN9_109190</name>
</gene>
<proteinExistence type="predicted"/>
<reference evidence="1 2" key="1">
    <citation type="submission" date="2012-05" db="EMBL/GenBank/DDBJ databases">
        <title>Recombination and specialization in a pathogen metapopulation.</title>
        <authorList>
            <person name="Gardiner A."/>
            <person name="Kemen E."/>
            <person name="Schultz-Larsen T."/>
            <person name="MacLean D."/>
            <person name="Van Oosterhout C."/>
            <person name="Jones J.D.G."/>
        </authorList>
    </citation>
    <scope>NUCLEOTIDE SEQUENCE [LARGE SCALE GENOMIC DNA]</scope>
    <source>
        <strain evidence="1 2">Ac Nc2</strain>
    </source>
</reference>
<evidence type="ECO:0000313" key="2">
    <source>
        <dbReference type="Proteomes" id="UP000053237"/>
    </source>
</evidence>
<keyword evidence="2" id="KW-1185">Reference proteome</keyword>
<dbReference type="AlphaFoldDB" id="A0A024GSN0"/>
<organism evidence="1 2">
    <name type="scientific">Albugo candida</name>
    <dbReference type="NCBI Taxonomy" id="65357"/>
    <lineage>
        <taxon>Eukaryota</taxon>
        <taxon>Sar</taxon>
        <taxon>Stramenopiles</taxon>
        <taxon>Oomycota</taxon>
        <taxon>Peronosporomycetes</taxon>
        <taxon>Albuginales</taxon>
        <taxon>Albuginaceae</taxon>
        <taxon>Albugo</taxon>
    </lineage>
</organism>
<protein>
    <submittedName>
        <fullName evidence="1">Uncharacterized protein</fullName>
    </submittedName>
</protein>
<comment type="caution">
    <text evidence="1">The sequence shown here is derived from an EMBL/GenBank/DDBJ whole genome shotgun (WGS) entry which is preliminary data.</text>
</comment>
<sequence>MTHYRNVNMQAIVAEEDTVQGIMFRPDHNFSVVFLMDGVGRILVNAESLYLWKIRYMCLFRYCCTLCSASRLILTKQDVHRRFRWMQREKLSVGTENIHQRMISASILEFRCGNFALPRPLNVGWPSEALYFSIILNFDGRVALYHVPFINCID</sequence>
<accession>A0A024GSN0</accession>
<dbReference type="Proteomes" id="UP000053237">
    <property type="component" value="Unassembled WGS sequence"/>
</dbReference>
<evidence type="ECO:0000313" key="1">
    <source>
        <dbReference type="EMBL" id="CCI49564.1"/>
    </source>
</evidence>